<dbReference type="EMBL" id="VNIQ01000001">
    <property type="protein sequence ID" value="TYQ07812.1"/>
    <property type="molecule type" value="Genomic_DNA"/>
</dbReference>
<organism evidence="1">
    <name type="scientific">Nocardia globerula</name>
    <dbReference type="NCBI Taxonomy" id="1818"/>
    <lineage>
        <taxon>Bacteria</taxon>
        <taxon>Bacillati</taxon>
        <taxon>Actinomycetota</taxon>
        <taxon>Actinomycetes</taxon>
        <taxon>Mycobacteriales</taxon>
        <taxon>Nocardiaceae</taxon>
        <taxon>Nocardia</taxon>
    </lineage>
</organism>
<sequence length="37" mass="3656">MTSIQNLDAFLKSVLALVTKLNAGSADSSGSTGSAAE</sequence>
<gene>
    <name evidence="1" type="ORF">FNL38_101177</name>
</gene>
<protein>
    <submittedName>
        <fullName evidence="1">Uncharacterized protein</fullName>
    </submittedName>
</protein>
<reference evidence="1" key="1">
    <citation type="submission" date="2019-07" db="EMBL/GenBank/DDBJ databases">
        <title>Genomic Encyclopedia of Type Strains, Phase IV (KMG-IV): sequencing the most valuable type-strain genomes for metagenomic binning, comparative biology and taxonomic classification.</title>
        <authorList>
            <person name="Goeker M."/>
        </authorList>
    </citation>
    <scope>NUCLEOTIDE SEQUENCE</scope>
    <source>
        <strain evidence="1">DSM 44596</strain>
    </source>
</reference>
<dbReference type="AlphaFoldDB" id="A0A652YVU0"/>
<proteinExistence type="predicted"/>
<comment type="caution">
    <text evidence="1">The sequence shown here is derived from an EMBL/GenBank/DDBJ whole genome shotgun (WGS) entry which is preliminary data.</text>
</comment>
<accession>A0A652YVU0</accession>
<name>A0A652YVU0_NOCGL</name>
<evidence type="ECO:0000313" key="1">
    <source>
        <dbReference type="EMBL" id="TYQ07812.1"/>
    </source>
</evidence>